<dbReference type="CDD" id="cd02947">
    <property type="entry name" value="TRX_family"/>
    <property type="match status" value="1"/>
</dbReference>
<dbReference type="InterPro" id="IPR036249">
    <property type="entry name" value="Thioredoxin-like_sf"/>
</dbReference>
<keyword evidence="3" id="KW-1185">Reference proteome</keyword>
<dbReference type="Pfam" id="PF00085">
    <property type="entry name" value="Thioredoxin"/>
    <property type="match status" value="1"/>
</dbReference>
<evidence type="ECO:0000259" key="1">
    <source>
        <dbReference type="Pfam" id="PF00085"/>
    </source>
</evidence>
<dbReference type="InterPro" id="IPR013766">
    <property type="entry name" value="Thioredoxin_domain"/>
</dbReference>
<proteinExistence type="predicted"/>
<dbReference type="SUPFAM" id="SSF52833">
    <property type="entry name" value="Thioredoxin-like"/>
    <property type="match status" value="1"/>
</dbReference>
<name>A0A3M7TN12_9BACI</name>
<protein>
    <submittedName>
        <fullName evidence="2">Thioredoxin</fullName>
    </submittedName>
</protein>
<accession>A0A3M7TN12</accession>
<dbReference type="AlphaFoldDB" id="A0A3M7TN12"/>
<gene>
    <name evidence="2" type="ORF">EBO34_16730</name>
</gene>
<reference evidence="2 3" key="1">
    <citation type="submission" date="2018-10" db="EMBL/GenBank/DDBJ databases">
        <title>Bacillus Keqinensis sp. nov., a moderately halophilic bacterium isolated from a saline-alkaline lake.</title>
        <authorList>
            <person name="Wang H."/>
        </authorList>
    </citation>
    <scope>NUCLEOTIDE SEQUENCE [LARGE SCALE GENOMIC DNA]</scope>
    <source>
        <strain evidence="2 3">KQ-3</strain>
    </source>
</reference>
<dbReference type="Proteomes" id="UP000278746">
    <property type="component" value="Unassembled WGS sequence"/>
</dbReference>
<feature type="domain" description="Thioredoxin" evidence="1">
    <location>
        <begin position="19"/>
        <end position="89"/>
    </location>
</feature>
<dbReference type="Gene3D" id="3.40.30.10">
    <property type="entry name" value="Glutaredoxin"/>
    <property type="match status" value="1"/>
</dbReference>
<sequence>MEKVMMMEKMTSFEEAEGVVRDGDPVLVLVKSRRCSVCDAVEVQLLEWHEKNRRVRIRSLQMEDVPEAAGQWTVFAAPTLVFFHNGSEVWRGSRFIRWEELDRVTESLGLVRGPDMGYNGG</sequence>
<dbReference type="OrthoDB" id="411356at2"/>
<evidence type="ECO:0000313" key="3">
    <source>
        <dbReference type="Proteomes" id="UP000278746"/>
    </source>
</evidence>
<dbReference type="EMBL" id="RHIB01000003">
    <property type="protein sequence ID" value="RNA66852.1"/>
    <property type="molecule type" value="Genomic_DNA"/>
</dbReference>
<organism evidence="2 3">
    <name type="scientific">Alteribacter keqinensis</name>
    <dbReference type="NCBI Taxonomy" id="2483800"/>
    <lineage>
        <taxon>Bacteria</taxon>
        <taxon>Bacillati</taxon>
        <taxon>Bacillota</taxon>
        <taxon>Bacilli</taxon>
        <taxon>Bacillales</taxon>
        <taxon>Bacillaceae</taxon>
        <taxon>Alteribacter</taxon>
    </lineage>
</organism>
<comment type="caution">
    <text evidence="2">The sequence shown here is derived from an EMBL/GenBank/DDBJ whole genome shotgun (WGS) entry which is preliminary data.</text>
</comment>
<evidence type="ECO:0000313" key="2">
    <source>
        <dbReference type="EMBL" id="RNA66852.1"/>
    </source>
</evidence>